<dbReference type="Proteomes" id="UP000002318">
    <property type="component" value="Chromosome"/>
</dbReference>
<dbReference type="AlphaFoldDB" id="E1RBM9"/>
<evidence type="ECO:0000256" key="2">
    <source>
        <dbReference type="ARBA" id="ARBA00022737"/>
    </source>
</evidence>
<evidence type="ECO:0000256" key="8">
    <source>
        <dbReference type="ARBA" id="ARBA00023204"/>
    </source>
</evidence>
<dbReference type="EC" id="3.6.1.-" evidence="11"/>
<dbReference type="Pfam" id="PF12848">
    <property type="entry name" value="ABC_tran_Xtn"/>
    <property type="match status" value="1"/>
</dbReference>
<evidence type="ECO:0000256" key="7">
    <source>
        <dbReference type="ARBA" id="ARBA00023125"/>
    </source>
</evidence>
<dbReference type="InterPro" id="IPR051309">
    <property type="entry name" value="ABCF_ATPase"/>
</dbReference>
<name>E1RBM9_SEDSS</name>
<evidence type="ECO:0000259" key="13">
    <source>
        <dbReference type="PROSITE" id="PS50893"/>
    </source>
</evidence>
<feature type="region of interest" description="Disordered" evidence="12">
    <location>
        <begin position="507"/>
        <end position="526"/>
    </location>
</feature>
<feature type="binding site" evidence="11">
    <location>
        <begin position="48"/>
        <end position="55"/>
    </location>
    <ligand>
        <name>ATP</name>
        <dbReference type="ChEBI" id="CHEBI:30616"/>
        <label>1</label>
    </ligand>
</feature>
<gene>
    <name evidence="11" type="primary">uup</name>
    <name evidence="14" type="ordered locus">Spirs_0616</name>
</gene>
<dbReference type="GO" id="GO:0043022">
    <property type="term" value="F:ribosome binding"/>
    <property type="evidence" value="ECO:0007669"/>
    <property type="project" value="UniProtKB-UniRule"/>
</dbReference>
<dbReference type="Gene3D" id="3.40.50.300">
    <property type="entry name" value="P-loop containing nucleotide triphosphate hydrolases"/>
    <property type="match status" value="2"/>
</dbReference>
<dbReference type="CDD" id="cd03221">
    <property type="entry name" value="ABCF_EF-3"/>
    <property type="match status" value="2"/>
</dbReference>
<dbReference type="HAMAP" id="MF_00848">
    <property type="entry name" value="Uup"/>
    <property type="match status" value="1"/>
</dbReference>
<dbReference type="Gene3D" id="1.10.287.380">
    <property type="entry name" value="Valyl-tRNA synthetase, C-terminal domain"/>
    <property type="match status" value="1"/>
</dbReference>
<dbReference type="Pfam" id="PF16326">
    <property type="entry name" value="ABC_tran_CTD"/>
    <property type="match status" value="1"/>
</dbReference>
<dbReference type="InterPro" id="IPR043686">
    <property type="entry name" value="Uup"/>
</dbReference>
<comment type="catalytic activity">
    <reaction evidence="9 11">
        <text>ATP + H2O = ADP + phosphate + H(+)</text>
        <dbReference type="Rhea" id="RHEA:13065"/>
        <dbReference type="ChEBI" id="CHEBI:15377"/>
        <dbReference type="ChEBI" id="CHEBI:15378"/>
        <dbReference type="ChEBI" id="CHEBI:30616"/>
        <dbReference type="ChEBI" id="CHEBI:43474"/>
        <dbReference type="ChEBI" id="CHEBI:456216"/>
    </reaction>
</comment>
<dbReference type="InterPro" id="IPR037118">
    <property type="entry name" value="Val-tRNA_synth_C_sf"/>
</dbReference>
<dbReference type="PROSITE" id="PS50893">
    <property type="entry name" value="ABC_TRANSPORTER_2"/>
    <property type="match status" value="2"/>
</dbReference>
<keyword evidence="2 11" id="KW-0677">Repeat</keyword>
<dbReference type="InterPro" id="IPR003593">
    <property type="entry name" value="AAA+_ATPase"/>
</dbReference>
<evidence type="ECO:0000256" key="1">
    <source>
        <dbReference type="ARBA" id="ARBA00022490"/>
    </source>
</evidence>
<reference evidence="14 15" key="1">
    <citation type="journal article" date="2010" name="Stand. Genomic Sci.">
        <title>Complete genome sequence of Spirochaeta smaragdinae type strain (SEBR 4228).</title>
        <authorList>
            <person name="Mavromatis K."/>
            <person name="Yasawong M."/>
            <person name="Chertkov O."/>
            <person name="Lapidus A."/>
            <person name="Lucas S."/>
            <person name="Nolan M."/>
            <person name="Del Rio T.G."/>
            <person name="Tice H."/>
            <person name="Cheng J.F."/>
            <person name="Pitluck S."/>
            <person name="Liolios K."/>
            <person name="Ivanova N."/>
            <person name="Tapia R."/>
            <person name="Han C."/>
            <person name="Bruce D."/>
            <person name="Goodwin L."/>
            <person name="Pati A."/>
            <person name="Chen A."/>
            <person name="Palaniappan K."/>
            <person name="Land M."/>
            <person name="Hauser L."/>
            <person name="Chang Y.J."/>
            <person name="Jeffries C.D."/>
            <person name="Detter J.C."/>
            <person name="Rohde M."/>
            <person name="Brambilla E."/>
            <person name="Spring S."/>
            <person name="Goker M."/>
            <person name="Sikorski J."/>
            <person name="Woyke T."/>
            <person name="Bristow J."/>
            <person name="Eisen J.A."/>
            <person name="Markowitz V."/>
            <person name="Hugenholtz P."/>
            <person name="Klenk H.P."/>
            <person name="Kyrpides N.C."/>
        </authorList>
    </citation>
    <scope>NUCLEOTIDE SEQUENCE [LARGE SCALE GENOMIC DNA]</scope>
    <source>
        <strain evidence="15">DSM 11293 / JCM 15392 / SEBR 4228</strain>
    </source>
</reference>
<evidence type="ECO:0000256" key="12">
    <source>
        <dbReference type="SAM" id="MobiDB-lite"/>
    </source>
</evidence>
<sequence>MILSPVHRYDALMALIGVQNLTISFGGPPLLDGIDLQIEEGDRLCLLGRNGAGKSTFMKALAALIPSDGGKIARRKGLSTAYLSQDFPDDFSGLALEFVTGGVAERRLAAEQSLSLLGVAAEEHVSSLSGGQKRRVLLAQVLAAGADLLLLDEPTNHLDIDTILKLEDFLLRRVKSVVFVTHDRSFARQLANRVAEIDRGKLYSFSCSYDEFLSRRDELLEAERRAWEVFDKKLAEEEEWLRRGIRARRTRNEGRVKALMQMRDAYRQRRERSGHARMEIHKGERSGDIVIKTKGLTFGYDSALPIVKDFSTVIERGDRVGIVGPNGSGKTTLLRLLLGQLEPLNGSVRLGTNVTPLFFDQLRSDLDPNKTVVENVADGFDTVTLNGRKRHIIGYLRDFLFSEERAKSPVAHLSGGERNRLLLARLFARPSNLLIFDEPTNDLDVDTLELLEELLQEYEGTLLLVSHDRSFLDNVVTDCLVFTGEGQIAELAGGYADWANSPLFDSVREGGDDKVQEPKGEKPKTRDKVKLTFKQHRELEALPDAISALEEEQETIHNRLSDPELYKNGDEDPSLLAKRLEELDGELATAYQRWEELDAIDQAERV</sequence>
<dbReference type="FunFam" id="3.40.50.300:FF:000309">
    <property type="entry name" value="ABC transporter ATP-binding protein"/>
    <property type="match status" value="1"/>
</dbReference>
<dbReference type="GO" id="GO:0005737">
    <property type="term" value="C:cytoplasm"/>
    <property type="evidence" value="ECO:0007669"/>
    <property type="project" value="UniProtKB-SubCell"/>
</dbReference>
<evidence type="ECO:0000256" key="11">
    <source>
        <dbReference type="HAMAP-Rule" id="MF_00848"/>
    </source>
</evidence>
<dbReference type="Pfam" id="PF00005">
    <property type="entry name" value="ABC_tran"/>
    <property type="match status" value="2"/>
</dbReference>
<proteinExistence type="inferred from homology"/>
<evidence type="ECO:0000256" key="6">
    <source>
        <dbReference type="ARBA" id="ARBA00022840"/>
    </source>
</evidence>
<feature type="domain" description="ABC transporter" evidence="13">
    <location>
        <begin position="16"/>
        <end position="224"/>
    </location>
</feature>
<dbReference type="InterPro" id="IPR032781">
    <property type="entry name" value="ABC_tran_Xtn"/>
</dbReference>
<dbReference type="GO" id="GO:0003677">
    <property type="term" value="F:DNA binding"/>
    <property type="evidence" value="ECO:0007669"/>
    <property type="project" value="UniProtKB-UniRule"/>
</dbReference>
<dbReference type="PANTHER" id="PTHR42855">
    <property type="entry name" value="ABC TRANSPORTER ATP-BINDING SUBUNIT"/>
    <property type="match status" value="1"/>
</dbReference>
<dbReference type="InterPro" id="IPR017871">
    <property type="entry name" value="ABC_transporter-like_CS"/>
</dbReference>
<comment type="subcellular location">
    <subcellularLocation>
        <location evidence="11">Cytoplasm</location>
    </subcellularLocation>
    <text evidence="11">Associates with ribosomes.</text>
</comment>
<dbReference type="eggNOG" id="COG0488">
    <property type="taxonomic scope" value="Bacteria"/>
</dbReference>
<keyword evidence="1 11" id="KW-0963">Cytoplasm</keyword>
<dbReference type="GO" id="GO:0006281">
    <property type="term" value="P:DNA repair"/>
    <property type="evidence" value="ECO:0007669"/>
    <property type="project" value="UniProtKB-KW"/>
</dbReference>
<dbReference type="InterPro" id="IPR032524">
    <property type="entry name" value="ABC_tran_C"/>
</dbReference>
<evidence type="ECO:0000313" key="14">
    <source>
        <dbReference type="EMBL" id="ADK79759.1"/>
    </source>
</evidence>
<dbReference type="GO" id="GO:0005524">
    <property type="term" value="F:ATP binding"/>
    <property type="evidence" value="ECO:0007669"/>
    <property type="project" value="UniProtKB-UniRule"/>
</dbReference>
<keyword evidence="6 11" id="KW-0067">ATP-binding</keyword>
<dbReference type="InterPro" id="IPR003439">
    <property type="entry name" value="ABC_transporter-like_ATP-bd"/>
</dbReference>
<dbReference type="KEGG" id="ssm:Spirs_0616"/>
<evidence type="ECO:0000256" key="5">
    <source>
        <dbReference type="ARBA" id="ARBA00022801"/>
    </source>
</evidence>
<evidence type="ECO:0000313" key="15">
    <source>
        <dbReference type="Proteomes" id="UP000002318"/>
    </source>
</evidence>
<evidence type="ECO:0000256" key="10">
    <source>
        <dbReference type="ARBA" id="ARBA00061478"/>
    </source>
</evidence>
<evidence type="ECO:0000256" key="9">
    <source>
        <dbReference type="ARBA" id="ARBA00049360"/>
    </source>
</evidence>
<dbReference type="SMART" id="SM00382">
    <property type="entry name" value="AAA"/>
    <property type="match status" value="2"/>
</dbReference>
<evidence type="ECO:0000256" key="4">
    <source>
        <dbReference type="ARBA" id="ARBA00022763"/>
    </source>
</evidence>
<organism evidence="14 15">
    <name type="scientific">Sediminispirochaeta smaragdinae (strain DSM 11293 / JCM 15392 / SEBR 4228)</name>
    <name type="common">Spirochaeta smaragdinae</name>
    <dbReference type="NCBI Taxonomy" id="573413"/>
    <lineage>
        <taxon>Bacteria</taxon>
        <taxon>Pseudomonadati</taxon>
        <taxon>Spirochaetota</taxon>
        <taxon>Spirochaetia</taxon>
        <taxon>Spirochaetales</taxon>
        <taxon>Spirochaetaceae</taxon>
        <taxon>Sediminispirochaeta</taxon>
    </lineage>
</organism>
<dbReference type="EMBL" id="CP002116">
    <property type="protein sequence ID" value="ADK79759.1"/>
    <property type="molecule type" value="Genomic_DNA"/>
</dbReference>
<keyword evidence="4 11" id="KW-0227">DNA damage</keyword>
<dbReference type="STRING" id="573413.Spirs_0616"/>
<dbReference type="PANTHER" id="PTHR42855:SF1">
    <property type="entry name" value="ABC TRANSPORTER DOMAIN-CONTAINING PROTEIN"/>
    <property type="match status" value="1"/>
</dbReference>
<protein>
    <recommendedName>
        <fullName evidence="11">ATP-binding protein Uup</fullName>
        <ecNumber evidence="11">3.6.1.-</ecNumber>
    </recommendedName>
</protein>
<dbReference type="PROSITE" id="PS00211">
    <property type="entry name" value="ABC_TRANSPORTER_1"/>
    <property type="match status" value="2"/>
</dbReference>
<feature type="domain" description="ABC transporter" evidence="13">
    <location>
        <begin position="291"/>
        <end position="510"/>
    </location>
</feature>
<keyword evidence="3 11" id="KW-0547">Nucleotide-binding</keyword>
<dbReference type="HOGENOM" id="CLU_000604_36_0_12"/>
<keyword evidence="7 11" id="KW-0238">DNA-binding</keyword>
<accession>E1RBM9</accession>
<evidence type="ECO:0000256" key="3">
    <source>
        <dbReference type="ARBA" id="ARBA00022741"/>
    </source>
</evidence>
<keyword evidence="15" id="KW-1185">Reference proteome</keyword>
<comment type="similarity">
    <text evidence="10 11">Belongs to the ABC transporter superfamily. ABCF family. Uup subfamily.</text>
</comment>
<keyword evidence="5 11" id="KW-0378">Hydrolase</keyword>
<dbReference type="InterPro" id="IPR027417">
    <property type="entry name" value="P-loop_NTPase"/>
</dbReference>
<keyword evidence="8 11" id="KW-0234">DNA repair</keyword>
<dbReference type="SUPFAM" id="SSF52540">
    <property type="entry name" value="P-loop containing nucleoside triphosphate hydrolases"/>
    <property type="match status" value="2"/>
</dbReference>
<dbReference type="GO" id="GO:0016887">
    <property type="term" value="F:ATP hydrolysis activity"/>
    <property type="evidence" value="ECO:0007669"/>
    <property type="project" value="UniProtKB-UniRule"/>
</dbReference>
<comment type="function">
    <text evidence="11">Probably plays a role in ribosome assembly or function. May be involved in resolution of branched DNA intermediates that result from template switching in postreplication gaps. Binds DNA and has ATPase activity.</text>
</comment>
<feature type="binding site" evidence="11">
    <location>
        <begin position="324"/>
        <end position="331"/>
    </location>
    <ligand>
        <name>ATP</name>
        <dbReference type="ChEBI" id="CHEBI:30616"/>
        <label>2</label>
    </ligand>
</feature>